<dbReference type="OMA" id="FYFGCWS"/>
<proteinExistence type="predicted"/>
<evidence type="ECO:0000256" key="1">
    <source>
        <dbReference type="SAM" id="Phobius"/>
    </source>
</evidence>
<feature type="transmembrane region" description="Helical" evidence="1">
    <location>
        <begin position="134"/>
        <end position="152"/>
    </location>
</feature>
<dbReference type="EMBL" id="KL659708">
    <property type="protein sequence ID" value="KFA68807.1"/>
    <property type="molecule type" value="Genomic_DNA"/>
</dbReference>
<evidence type="ECO:0000313" key="3">
    <source>
        <dbReference type="Proteomes" id="UP000028524"/>
    </source>
</evidence>
<organism evidence="2 3">
    <name type="scientific">Stachybotrys chlorohalonatus (strain IBT 40285)</name>
    <dbReference type="NCBI Taxonomy" id="1283841"/>
    <lineage>
        <taxon>Eukaryota</taxon>
        <taxon>Fungi</taxon>
        <taxon>Dikarya</taxon>
        <taxon>Ascomycota</taxon>
        <taxon>Pezizomycotina</taxon>
        <taxon>Sordariomycetes</taxon>
        <taxon>Hypocreomycetidae</taxon>
        <taxon>Hypocreales</taxon>
        <taxon>Stachybotryaceae</taxon>
        <taxon>Stachybotrys</taxon>
    </lineage>
</organism>
<protein>
    <submittedName>
        <fullName evidence="2">Uncharacterized protein</fullName>
    </submittedName>
</protein>
<keyword evidence="1" id="KW-0812">Transmembrane</keyword>
<reference evidence="2 3" key="1">
    <citation type="journal article" date="2014" name="BMC Genomics">
        <title>Comparative genome sequencing reveals chemotype-specific gene clusters in the toxigenic black mold Stachybotrys.</title>
        <authorList>
            <person name="Semeiks J."/>
            <person name="Borek D."/>
            <person name="Otwinowski Z."/>
            <person name="Grishin N.V."/>
        </authorList>
    </citation>
    <scope>NUCLEOTIDE SEQUENCE [LARGE SCALE GENOMIC DNA]</scope>
    <source>
        <strain evidence="2 3">IBT 40285</strain>
    </source>
</reference>
<dbReference type="InParanoid" id="A0A084QXX2"/>
<feature type="transmembrane region" description="Helical" evidence="1">
    <location>
        <begin position="97"/>
        <end position="122"/>
    </location>
</feature>
<keyword evidence="1" id="KW-0472">Membrane</keyword>
<dbReference type="HOGENOM" id="CLU_052402_2_0_1"/>
<accession>A0A084QXX2</accession>
<sequence>MAALPRSGFFLNLRTLHSCRAIIPEPVFARCRFFTASHLVRKTASPSIRAVSPLSKTLPSRGPSAASGAVASNRYALIKSLTGKPTPTTLYEGPSHFWYYFGCWTSGVTILTWTLLTGPFMINQPEGTPQFVGWAYGAVYVVFGSIGFWLITKTPNIVHSIRLIPQKTLDAAVKASSAAGPQPTPQPQLEVTVKRMLPFLQPKVFTKDLDAVTLKSRFSLPSEHVPGLRHTERKLQAEAQKKALRKFDMEHLLTMPFRRLGRGCRNLFVGVRDSWTDTGMGQMKIDGKTYKVDVTHGFAHDGFRTLERLVRVVGK</sequence>
<dbReference type="STRING" id="1283841.A0A084QXX2"/>
<evidence type="ECO:0000313" key="2">
    <source>
        <dbReference type="EMBL" id="KFA68807.1"/>
    </source>
</evidence>
<keyword evidence="3" id="KW-1185">Reference proteome</keyword>
<name>A0A084QXX2_STAC4</name>
<gene>
    <name evidence="2" type="ORF">S40285_01226</name>
</gene>
<dbReference type="AlphaFoldDB" id="A0A084QXX2"/>
<keyword evidence="1" id="KW-1133">Transmembrane helix</keyword>
<dbReference type="Proteomes" id="UP000028524">
    <property type="component" value="Unassembled WGS sequence"/>
</dbReference>
<dbReference type="OrthoDB" id="4140442at2759"/>